<evidence type="ECO:0000313" key="3">
    <source>
        <dbReference type="RefSeq" id="XP_015517060.1"/>
    </source>
</evidence>
<dbReference type="OrthoDB" id="6624851at2759"/>
<dbReference type="RefSeq" id="XP_015517060.1">
    <property type="nucleotide sequence ID" value="XM_015661574.2"/>
</dbReference>
<gene>
    <name evidence="3" type="primary">LOC107222283</name>
</gene>
<name>A0A6J0BRD0_NEOLC</name>
<sequence>MEGQEQQLFLMEFLVDKVNIPSVRAMHDDMLPVETCVSFQVLNLPPINICQEASSDGCTCVGGDVQYFKKGKSCLFALPSIVVEKPLPTFPVTMSVYKKLPPGVLPDVMLIGTHQIQAKDLFNALLSHHVFEAGNPSRTMRETFKITTATGQNVGEVTVFVRVSCFGKKIVTQFQIPHNKKPYLFKGAANSPVYQCKKLPSGMIVPHNPGPKCCCAREAQANSRGSGEAYPRTCCPTPQTQPAPRSPANYKPPDYGPRPCCPSQRCPPEPCPPATSFTPQNSFGSSYGQSTRKCGCPAKEGKGCN</sequence>
<evidence type="ECO:0000313" key="2">
    <source>
        <dbReference type="Proteomes" id="UP000829291"/>
    </source>
</evidence>
<dbReference type="Proteomes" id="UP000829291">
    <property type="component" value="Chromosome 2"/>
</dbReference>
<evidence type="ECO:0000256" key="1">
    <source>
        <dbReference type="SAM" id="MobiDB-lite"/>
    </source>
</evidence>
<dbReference type="GeneID" id="107222283"/>
<proteinExistence type="predicted"/>
<keyword evidence="2" id="KW-1185">Reference proteome</keyword>
<accession>A0A6J0BRD0</accession>
<protein>
    <submittedName>
        <fullName evidence="3">Uncharacterized protein LOC107222283</fullName>
    </submittedName>
</protein>
<dbReference type="KEGG" id="nlo:107222283"/>
<feature type="compositionally biased region" description="Polar residues" evidence="1">
    <location>
        <begin position="282"/>
        <end position="292"/>
    </location>
</feature>
<organism evidence="3">
    <name type="scientific">Neodiprion lecontei</name>
    <name type="common">Redheaded pine sawfly</name>
    <dbReference type="NCBI Taxonomy" id="441921"/>
    <lineage>
        <taxon>Eukaryota</taxon>
        <taxon>Metazoa</taxon>
        <taxon>Ecdysozoa</taxon>
        <taxon>Arthropoda</taxon>
        <taxon>Hexapoda</taxon>
        <taxon>Insecta</taxon>
        <taxon>Pterygota</taxon>
        <taxon>Neoptera</taxon>
        <taxon>Endopterygota</taxon>
        <taxon>Hymenoptera</taxon>
        <taxon>Tenthredinoidea</taxon>
        <taxon>Diprionidae</taxon>
        <taxon>Diprioninae</taxon>
        <taxon>Neodiprion</taxon>
    </lineage>
</organism>
<reference evidence="3" key="1">
    <citation type="submission" date="2025-08" db="UniProtKB">
        <authorList>
            <consortium name="RefSeq"/>
        </authorList>
    </citation>
    <scope>IDENTIFICATION</scope>
    <source>
        <tissue evidence="3">Thorax and Abdomen</tissue>
    </source>
</reference>
<dbReference type="Pfam" id="PF14924">
    <property type="entry name" value="MAP10_N"/>
    <property type="match status" value="1"/>
</dbReference>
<dbReference type="AlphaFoldDB" id="A0A6J0BRD0"/>
<feature type="region of interest" description="Disordered" evidence="1">
    <location>
        <begin position="282"/>
        <end position="305"/>
    </location>
</feature>
<dbReference type="InParanoid" id="A0A6J0BRD0"/>